<dbReference type="AlphaFoldDB" id="A0A2V1HNV9"/>
<dbReference type="RefSeq" id="WP_116757878.1">
    <property type="nucleotide sequence ID" value="NZ_JBHUEX010000002.1"/>
</dbReference>
<dbReference type="Pfam" id="PF19502">
    <property type="entry name" value="DUF6036"/>
    <property type="match status" value="1"/>
</dbReference>
<name>A0A2V1HNV9_9MICO</name>
<keyword evidence="3" id="KW-1185">Reference proteome</keyword>
<gene>
    <name evidence="2" type="ORF">DDQ50_16415</name>
</gene>
<evidence type="ECO:0000313" key="3">
    <source>
        <dbReference type="Proteomes" id="UP000244893"/>
    </source>
</evidence>
<reference evidence="2 3" key="1">
    <citation type="submission" date="2018-05" db="EMBL/GenBank/DDBJ databases">
        <title>Amnibacterium sp. M8JJ-5, whole genome shotgun sequence.</title>
        <authorList>
            <person name="Tuo L."/>
        </authorList>
    </citation>
    <scope>NUCLEOTIDE SEQUENCE [LARGE SCALE GENOMIC DNA]</scope>
    <source>
        <strain evidence="2 3">M8JJ-5</strain>
    </source>
</reference>
<accession>A0A2V1HNV9</accession>
<dbReference type="EMBL" id="QEOP01000005">
    <property type="protein sequence ID" value="PVZ93282.1"/>
    <property type="molecule type" value="Genomic_DNA"/>
</dbReference>
<comment type="caution">
    <text evidence="2">The sequence shown here is derived from an EMBL/GenBank/DDBJ whole genome shotgun (WGS) entry which is preliminary data.</text>
</comment>
<dbReference type="InterPro" id="IPR045792">
    <property type="entry name" value="DUF6036"/>
</dbReference>
<protein>
    <recommendedName>
        <fullName evidence="1">DUF6036 domain-containing protein</fullName>
    </recommendedName>
</protein>
<dbReference type="Proteomes" id="UP000244893">
    <property type="component" value="Unassembled WGS sequence"/>
</dbReference>
<feature type="domain" description="DUF6036" evidence="1">
    <location>
        <begin position="10"/>
        <end position="140"/>
    </location>
</feature>
<organism evidence="2 3">
    <name type="scientific">Amnibacterium flavum</name>
    <dbReference type="NCBI Taxonomy" id="2173173"/>
    <lineage>
        <taxon>Bacteria</taxon>
        <taxon>Bacillati</taxon>
        <taxon>Actinomycetota</taxon>
        <taxon>Actinomycetes</taxon>
        <taxon>Micrococcales</taxon>
        <taxon>Microbacteriaceae</taxon>
        <taxon>Amnibacterium</taxon>
    </lineage>
</organism>
<evidence type="ECO:0000259" key="1">
    <source>
        <dbReference type="Pfam" id="PF19502"/>
    </source>
</evidence>
<sequence>MALLTRDDLLEGLNELIDELAHRGVRGGIQIIGGAALALRYFDRSSTEDIDARFQITGDASAAVAAIGQRHGWGGSWLNDAGAKYIPSYGTSVDWETLLERDGLTIQVASAEALLAMKLGANRPGRDNDDIAHLMVICGINTAAEAEAHFERFYPGDALSDRAERMVERILLIGLPPLPHPPTAAS</sequence>
<proteinExistence type="predicted"/>
<dbReference type="OrthoDB" id="4376297at2"/>
<evidence type="ECO:0000313" key="2">
    <source>
        <dbReference type="EMBL" id="PVZ93282.1"/>
    </source>
</evidence>